<keyword evidence="8" id="KW-1185">Reference proteome</keyword>
<comment type="function">
    <text evidence="4">Catalyzes the reduction of fatty acyl-CoA to fatty alcohols.</text>
</comment>
<dbReference type="InterPro" id="IPR036291">
    <property type="entry name" value="NAD(P)-bd_dom_sf"/>
</dbReference>
<keyword evidence="2 4" id="KW-0444">Lipid biosynthesis</keyword>
<dbReference type="EMBL" id="JAPXFL010000004">
    <property type="protein sequence ID" value="KAK9507270.1"/>
    <property type="molecule type" value="Genomic_DNA"/>
</dbReference>
<dbReference type="InterPro" id="IPR033640">
    <property type="entry name" value="FAR_C"/>
</dbReference>
<reference evidence="7 8" key="1">
    <citation type="submission" date="2022-12" db="EMBL/GenBank/DDBJ databases">
        <title>Chromosome-level genome assembly of true bugs.</title>
        <authorList>
            <person name="Ma L."/>
            <person name="Li H."/>
        </authorList>
    </citation>
    <scope>NUCLEOTIDE SEQUENCE [LARGE SCALE GENOMIC DNA]</scope>
    <source>
        <strain evidence="7">Lab_2022b</strain>
    </source>
</reference>
<evidence type="ECO:0000256" key="1">
    <source>
        <dbReference type="ARBA" id="ARBA00005928"/>
    </source>
</evidence>
<comment type="catalytic activity">
    <reaction evidence="4">
        <text>a long-chain fatty acyl-CoA + 2 NADPH + 2 H(+) = a long-chain primary fatty alcohol + 2 NADP(+) + CoA</text>
        <dbReference type="Rhea" id="RHEA:52716"/>
        <dbReference type="ChEBI" id="CHEBI:15378"/>
        <dbReference type="ChEBI" id="CHEBI:57287"/>
        <dbReference type="ChEBI" id="CHEBI:57783"/>
        <dbReference type="ChEBI" id="CHEBI:58349"/>
        <dbReference type="ChEBI" id="CHEBI:77396"/>
        <dbReference type="ChEBI" id="CHEBI:83139"/>
        <dbReference type="EC" id="1.2.1.84"/>
    </reaction>
</comment>
<proteinExistence type="inferred from homology"/>
<feature type="transmembrane region" description="Helical" evidence="4">
    <location>
        <begin position="318"/>
        <end position="336"/>
    </location>
</feature>
<dbReference type="AlphaFoldDB" id="A0AAW1DB53"/>
<gene>
    <name evidence="7" type="ORF">O3M35_007169</name>
</gene>
<keyword evidence="4" id="KW-1133">Transmembrane helix</keyword>
<keyword evidence="4" id="KW-0560">Oxidoreductase</keyword>
<evidence type="ECO:0000259" key="5">
    <source>
        <dbReference type="Pfam" id="PF03015"/>
    </source>
</evidence>
<dbReference type="EMBL" id="JAPXFL010000004">
    <property type="protein sequence ID" value="KAK9507269.1"/>
    <property type="molecule type" value="Genomic_DNA"/>
</dbReference>
<evidence type="ECO:0000259" key="6">
    <source>
        <dbReference type="Pfam" id="PF07993"/>
    </source>
</evidence>
<comment type="similarity">
    <text evidence="1 4">Belongs to the fatty acyl-CoA reductase family.</text>
</comment>
<organism evidence="7 8">
    <name type="scientific">Rhynocoris fuscipes</name>
    <dbReference type="NCBI Taxonomy" id="488301"/>
    <lineage>
        <taxon>Eukaryota</taxon>
        <taxon>Metazoa</taxon>
        <taxon>Ecdysozoa</taxon>
        <taxon>Arthropoda</taxon>
        <taxon>Hexapoda</taxon>
        <taxon>Insecta</taxon>
        <taxon>Pterygota</taxon>
        <taxon>Neoptera</taxon>
        <taxon>Paraneoptera</taxon>
        <taxon>Hemiptera</taxon>
        <taxon>Heteroptera</taxon>
        <taxon>Panheteroptera</taxon>
        <taxon>Cimicomorpha</taxon>
        <taxon>Reduviidae</taxon>
        <taxon>Harpactorinae</taxon>
        <taxon>Harpactorini</taxon>
        <taxon>Rhynocoris</taxon>
    </lineage>
</organism>
<evidence type="ECO:0000256" key="3">
    <source>
        <dbReference type="ARBA" id="ARBA00023098"/>
    </source>
</evidence>
<evidence type="ECO:0000256" key="4">
    <source>
        <dbReference type="RuleBase" id="RU363097"/>
    </source>
</evidence>
<dbReference type="GO" id="GO:0080019">
    <property type="term" value="F:alcohol-forming very long-chain fatty acyl-CoA reductase activity"/>
    <property type="evidence" value="ECO:0007669"/>
    <property type="project" value="InterPro"/>
</dbReference>
<dbReference type="GO" id="GO:0102965">
    <property type="term" value="F:alcohol-forming long-chain fatty acyl-CoA reductase activity"/>
    <property type="evidence" value="ECO:0007669"/>
    <property type="project" value="UniProtKB-EC"/>
</dbReference>
<keyword evidence="4" id="KW-0472">Membrane</keyword>
<keyword evidence="4" id="KW-0812">Transmembrane</keyword>
<keyword evidence="3 4" id="KW-0443">Lipid metabolism</keyword>
<accession>A0AAW1DB53</accession>
<dbReference type="InterPro" id="IPR013120">
    <property type="entry name" value="FAR_NAD-bd"/>
</dbReference>
<evidence type="ECO:0000256" key="2">
    <source>
        <dbReference type="ARBA" id="ARBA00022516"/>
    </source>
</evidence>
<keyword evidence="4" id="KW-0521">NADP</keyword>
<feature type="domain" description="Fatty acyl-CoA reductase C-terminal" evidence="5">
    <location>
        <begin position="209"/>
        <end position="301"/>
    </location>
</feature>
<dbReference type="SUPFAM" id="SSF51735">
    <property type="entry name" value="NAD(P)-binding Rossmann-fold domains"/>
    <property type="match status" value="1"/>
</dbReference>
<dbReference type="Proteomes" id="UP001461498">
    <property type="component" value="Unassembled WGS sequence"/>
</dbReference>
<feature type="domain" description="Thioester reductase (TE)" evidence="6">
    <location>
        <begin position="13"/>
        <end position="136"/>
    </location>
</feature>
<dbReference type="CDD" id="cd09071">
    <property type="entry name" value="FAR_C"/>
    <property type="match status" value="1"/>
</dbReference>
<dbReference type="PANTHER" id="PTHR11011:SF24">
    <property type="entry name" value="FATTY ACYL-COA REDUCTASE"/>
    <property type="match status" value="1"/>
</dbReference>
<protein>
    <recommendedName>
        <fullName evidence="4">Fatty acyl-CoA reductase</fullName>
        <ecNumber evidence="4">1.2.1.84</ecNumber>
    </recommendedName>
</protein>
<sequence length="346" mass="40125">MYLLRTVTGQISEIEEKIYPPIADWKEVLKITEKVDPQALTILTDKYLNGLPNTYVFSKSLAEAIVWEVRDKIPIVIFRPTIVIASWKEPVPGWMDNFNGPVGLTIGAGKGIVRTLLSNEDVMADFIMVDCAIKAMIICAWKRATFTRCDDENIIYNCASTYKSITNGVLLEMAMKIHERSPLQQVLWYPFIRSRQNLTIFRLEAIYKHLLPALLVDTILKLLGKKTMLLKINTKIHVAMLALSYFLLGYWKFHNKNFLSLMDDVPKKDKEAFDFNFLDMDPEQYFEHCSVPGAKKYLLKEKNNDPVKERRNLLILKYLHYATLTAFRIMLIWAAYKIYCLYTSEI</sequence>
<dbReference type="Pfam" id="PF03015">
    <property type="entry name" value="Sterile"/>
    <property type="match status" value="1"/>
</dbReference>
<dbReference type="GO" id="GO:0005777">
    <property type="term" value="C:peroxisome"/>
    <property type="evidence" value="ECO:0007669"/>
    <property type="project" value="TreeGrafter"/>
</dbReference>
<feature type="transmembrane region" description="Helical" evidence="4">
    <location>
        <begin position="236"/>
        <end position="253"/>
    </location>
</feature>
<dbReference type="GO" id="GO:0035336">
    <property type="term" value="P:long-chain fatty-acyl-CoA metabolic process"/>
    <property type="evidence" value="ECO:0007669"/>
    <property type="project" value="TreeGrafter"/>
</dbReference>
<evidence type="ECO:0000313" key="7">
    <source>
        <dbReference type="EMBL" id="KAK9507269.1"/>
    </source>
</evidence>
<dbReference type="EC" id="1.2.1.84" evidence="4"/>
<dbReference type="PANTHER" id="PTHR11011">
    <property type="entry name" value="MALE STERILITY PROTEIN 2-RELATED"/>
    <property type="match status" value="1"/>
</dbReference>
<dbReference type="EMBL" id="JAPXFL010000004">
    <property type="protein sequence ID" value="KAK9507268.1"/>
    <property type="molecule type" value="Genomic_DNA"/>
</dbReference>
<evidence type="ECO:0000313" key="8">
    <source>
        <dbReference type="Proteomes" id="UP001461498"/>
    </source>
</evidence>
<dbReference type="Pfam" id="PF07993">
    <property type="entry name" value="NAD_binding_4"/>
    <property type="match status" value="1"/>
</dbReference>
<name>A0AAW1DB53_9HEMI</name>
<dbReference type="Gene3D" id="3.40.50.720">
    <property type="entry name" value="NAD(P)-binding Rossmann-like Domain"/>
    <property type="match status" value="1"/>
</dbReference>
<comment type="caution">
    <text evidence="7">The sequence shown here is derived from an EMBL/GenBank/DDBJ whole genome shotgun (WGS) entry which is preliminary data.</text>
</comment>
<dbReference type="InterPro" id="IPR026055">
    <property type="entry name" value="FAR"/>
</dbReference>